<protein>
    <recommendedName>
        <fullName evidence="2">UPF0102 protein FJ693_10700</fullName>
    </recommendedName>
</protein>
<dbReference type="GO" id="GO:0003676">
    <property type="term" value="F:nucleic acid binding"/>
    <property type="evidence" value="ECO:0007669"/>
    <property type="project" value="InterPro"/>
</dbReference>
<keyword evidence="4" id="KW-1185">Reference proteome</keyword>
<dbReference type="EMBL" id="VJXR01000028">
    <property type="protein sequence ID" value="TRW45157.1"/>
    <property type="molecule type" value="Genomic_DNA"/>
</dbReference>
<evidence type="ECO:0000256" key="1">
    <source>
        <dbReference type="ARBA" id="ARBA00006738"/>
    </source>
</evidence>
<dbReference type="AlphaFoldDB" id="A0A552WR14"/>
<dbReference type="RefSeq" id="WP_143418528.1">
    <property type="nucleotide sequence ID" value="NZ_VJXR01000028.1"/>
</dbReference>
<sequence length="120" mass="13391">MRAKDAVGAYGERVAARKLREAGLELLDRNWRCQLGEIDLVALDRRSDEVVFVEVKTRRGTAFGHPVEAVDRVRLARLRRLAGRWLSEHEVRAGGMRMDVVAVRPQPSGPAQVEHLVGVG</sequence>
<accession>A0A552WR14</accession>
<gene>
    <name evidence="3" type="ORF">FJ693_10700</name>
</gene>
<comment type="caution">
    <text evidence="3">The sequence shown here is derived from an EMBL/GenBank/DDBJ whole genome shotgun (WGS) entry which is preliminary data.</text>
</comment>
<dbReference type="HAMAP" id="MF_00048">
    <property type="entry name" value="UPF0102"/>
    <property type="match status" value="1"/>
</dbReference>
<organism evidence="3 4">
    <name type="scientific">Georgenia yuyongxinii</name>
    <dbReference type="NCBI Taxonomy" id="2589797"/>
    <lineage>
        <taxon>Bacteria</taxon>
        <taxon>Bacillati</taxon>
        <taxon>Actinomycetota</taxon>
        <taxon>Actinomycetes</taxon>
        <taxon>Micrococcales</taxon>
        <taxon>Bogoriellaceae</taxon>
        <taxon>Georgenia</taxon>
    </lineage>
</organism>
<dbReference type="PANTHER" id="PTHR34039:SF1">
    <property type="entry name" value="UPF0102 PROTEIN YRAN"/>
    <property type="match status" value="1"/>
</dbReference>
<evidence type="ECO:0000313" key="4">
    <source>
        <dbReference type="Proteomes" id="UP000318693"/>
    </source>
</evidence>
<dbReference type="Proteomes" id="UP000318693">
    <property type="component" value="Unassembled WGS sequence"/>
</dbReference>
<name>A0A552WR14_9MICO</name>
<dbReference type="InterPro" id="IPR003509">
    <property type="entry name" value="UPF0102_YraN-like"/>
</dbReference>
<dbReference type="InterPro" id="IPR011856">
    <property type="entry name" value="tRNA_endonuc-like_dom_sf"/>
</dbReference>
<dbReference type="NCBIfam" id="NF009154">
    <property type="entry name" value="PRK12497.3-3"/>
    <property type="match status" value="1"/>
</dbReference>
<proteinExistence type="inferred from homology"/>
<evidence type="ECO:0000256" key="2">
    <source>
        <dbReference type="HAMAP-Rule" id="MF_00048"/>
    </source>
</evidence>
<evidence type="ECO:0000313" key="3">
    <source>
        <dbReference type="EMBL" id="TRW45157.1"/>
    </source>
</evidence>
<comment type="similarity">
    <text evidence="1 2">Belongs to the UPF0102 family.</text>
</comment>
<dbReference type="CDD" id="cd20736">
    <property type="entry name" value="PoNe_Nuclease"/>
    <property type="match status" value="1"/>
</dbReference>
<dbReference type="PANTHER" id="PTHR34039">
    <property type="entry name" value="UPF0102 PROTEIN YRAN"/>
    <property type="match status" value="1"/>
</dbReference>
<dbReference type="Pfam" id="PF02021">
    <property type="entry name" value="UPF0102"/>
    <property type="match status" value="1"/>
</dbReference>
<dbReference type="Gene3D" id="3.40.1350.10">
    <property type="match status" value="1"/>
</dbReference>
<dbReference type="NCBIfam" id="NF009150">
    <property type="entry name" value="PRK12497.1-3"/>
    <property type="match status" value="1"/>
</dbReference>
<dbReference type="SUPFAM" id="SSF52980">
    <property type="entry name" value="Restriction endonuclease-like"/>
    <property type="match status" value="1"/>
</dbReference>
<dbReference type="InterPro" id="IPR011335">
    <property type="entry name" value="Restrct_endonuc-II-like"/>
</dbReference>
<reference evidence="3 4" key="1">
    <citation type="submission" date="2019-07" db="EMBL/GenBank/DDBJ databases">
        <title>Georgenia wutianyii sp. nov. and Georgenia *** sp. nov. isolated from plateau pika (Ochotona curzoniae) in the Qinghai-Tibet plateau of China.</title>
        <authorList>
            <person name="Tian Z."/>
        </authorList>
    </citation>
    <scope>NUCLEOTIDE SEQUENCE [LARGE SCALE GENOMIC DNA]</scope>
    <source>
        <strain evidence="3 4">Z446</strain>
    </source>
</reference>